<dbReference type="InterPro" id="IPR009163">
    <property type="entry name" value="Ap4A_phos1/2"/>
</dbReference>
<dbReference type="Proteomes" id="UP000326799">
    <property type="component" value="Unassembled WGS sequence"/>
</dbReference>
<dbReference type="Gene3D" id="3.30.428.70">
    <property type="match status" value="1"/>
</dbReference>
<evidence type="ECO:0000259" key="2">
    <source>
        <dbReference type="Pfam" id="PF19327"/>
    </source>
</evidence>
<dbReference type="InterPro" id="IPR045759">
    <property type="entry name" value="Ap4A_phos1/2_N"/>
</dbReference>
<proteinExistence type="predicted"/>
<dbReference type="GO" id="GO:0005524">
    <property type="term" value="F:ATP binding"/>
    <property type="evidence" value="ECO:0007669"/>
    <property type="project" value="InterPro"/>
</dbReference>
<evidence type="ECO:0000256" key="1">
    <source>
        <dbReference type="SAM" id="MobiDB-lite"/>
    </source>
</evidence>
<feature type="region of interest" description="Disordered" evidence="1">
    <location>
        <begin position="49"/>
        <end position="76"/>
    </location>
</feature>
<feature type="domain" description="Ap4A phosphorylase 1/2 N-terminal" evidence="2">
    <location>
        <begin position="82"/>
        <end position="159"/>
    </location>
</feature>
<dbReference type="Pfam" id="PF19327">
    <property type="entry name" value="Ap4A_phos_N"/>
    <property type="match status" value="1"/>
</dbReference>
<evidence type="ECO:0000313" key="4">
    <source>
        <dbReference type="Proteomes" id="UP000326799"/>
    </source>
</evidence>
<dbReference type="GO" id="GO:0003877">
    <property type="term" value="F:ATP:ADP adenylyltransferase activity"/>
    <property type="evidence" value="ECO:0007669"/>
    <property type="project" value="InterPro"/>
</dbReference>
<dbReference type="InterPro" id="IPR043171">
    <property type="entry name" value="Ap4A_phos1/2-like"/>
</dbReference>
<protein>
    <recommendedName>
        <fullName evidence="2">Ap4A phosphorylase 1/2 N-terminal domain-containing protein</fullName>
    </recommendedName>
</protein>
<gene>
    <name evidence="3" type="ORF">BDV33DRAFT_204981</name>
</gene>
<sequence>MNESFVLSEFDRLVNSGTVIYNDKGEIIEHIDGDFKVYLTPYLNIQQANDSAEGPRGNGTDELDHKREGSDISTHGFETGGISTSYFLVANKFCRARPHLMLVTSDGYQRQYEGLNLKDIKSVWFRLSALDTEYVAFYNCGQDGGCSRLHEHLQLIPTPPNLFASFLDSEDGQPPQGLFEWFYHRLNPHDSTPERLLDIYYHLLE</sequence>
<dbReference type="EMBL" id="ML733444">
    <property type="protein sequence ID" value="KAB8218934.1"/>
    <property type="molecule type" value="Genomic_DNA"/>
</dbReference>
<keyword evidence="4" id="KW-1185">Reference proteome</keyword>
<reference evidence="3 4" key="1">
    <citation type="submission" date="2019-04" db="EMBL/GenBank/DDBJ databases">
        <title>Fungal friends and foes A comparative genomics study of 23 Aspergillus species from section Flavi.</title>
        <authorList>
            <consortium name="DOE Joint Genome Institute"/>
            <person name="Kjaerbolling I."/>
            <person name="Vesth T.C."/>
            <person name="Frisvad J.C."/>
            <person name="Nybo J.L."/>
            <person name="Theobald S."/>
            <person name="Kildgaard S."/>
            <person name="Petersen T.I."/>
            <person name="Kuo A."/>
            <person name="Sato A."/>
            <person name="Lyhne E.K."/>
            <person name="Kogle M.E."/>
            <person name="Wiebenga A."/>
            <person name="Kun R.S."/>
            <person name="Lubbers R.J."/>
            <person name="Makela M.R."/>
            <person name="Barry K."/>
            <person name="Chovatia M."/>
            <person name="Clum A."/>
            <person name="Daum C."/>
            <person name="Haridas S."/>
            <person name="He G."/>
            <person name="LaButti K."/>
            <person name="Lipzen A."/>
            <person name="Mondo S."/>
            <person name="Pangilinan J."/>
            <person name="Riley R."/>
            <person name="Salamov A."/>
            <person name="Simmons B.A."/>
            <person name="Magnuson J.K."/>
            <person name="Henrissat B."/>
            <person name="Mortensen U.H."/>
            <person name="Larsen T.O."/>
            <person name="De vries R.P."/>
            <person name="Grigoriev I.V."/>
            <person name="Machida M."/>
            <person name="Baker S.E."/>
            <person name="Andersen M.R."/>
        </authorList>
    </citation>
    <scope>NUCLEOTIDE SEQUENCE [LARGE SCALE GENOMIC DNA]</scope>
    <source>
        <strain evidence="3 4">CBS 126849</strain>
    </source>
</reference>
<dbReference type="GO" id="GO:0009117">
    <property type="term" value="P:nucleotide metabolic process"/>
    <property type="evidence" value="ECO:0007669"/>
    <property type="project" value="InterPro"/>
</dbReference>
<dbReference type="SUPFAM" id="SSF54197">
    <property type="entry name" value="HIT-like"/>
    <property type="match status" value="1"/>
</dbReference>
<dbReference type="PANTHER" id="PTHR38420">
    <property type="entry name" value="AP-4-A PHOSPHORYLASE II"/>
    <property type="match status" value="1"/>
</dbReference>
<evidence type="ECO:0000313" key="3">
    <source>
        <dbReference type="EMBL" id="KAB8218934.1"/>
    </source>
</evidence>
<dbReference type="AlphaFoldDB" id="A0A5N6EQ89"/>
<organism evidence="3 4">
    <name type="scientific">Aspergillus novoparasiticus</name>
    <dbReference type="NCBI Taxonomy" id="986946"/>
    <lineage>
        <taxon>Eukaryota</taxon>
        <taxon>Fungi</taxon>
        <taxon>Dikarya</taxon>
        <taxon>Ascomycota</taxon>
        <taxon>Pezizomycotina</taxon>
        <taxon>Eurotiomycetes</taxon>
        <taxon>Eurotiomycetidae</taxon>
        <taxon>Eurotiales</taxon>
        <taxon>Aspergillaceae</taxon>
        <taxon>Aspergillus</taxon>
        <taxon>Aspergillus subgen. Circumdati</taxon>
    </lineage>
</organism>
<dbReference type="InterPro" id="IPR036265">
    <property type="entry name" value="HIT-like_sf"/>
</dbReference>
<accession>A0A5N6EQ89</accession>
<name>A0A5N6EQ89_9EURO</name>
<dbReference type="PANTHER" id="PTHR38420:SF1">
    <property type="entry name" value="PUTATIVE (AFU_ORTHOLOGUE AFUA_5G14690)-RELATED"/>
    <property type="match status" value="1"/>
</dbReference>